<dbReference type="PROSITE" id="PS51257">
    <property type="entry name" value="PROKAR_LIPOPROTEIN"/>
    <property type="match status" value="1"/>
</dbReference>
<dbReference type="EMBL" id="JACDTQ010001714">
    <property type="protein sequence ID" value="KAF5921283.1"/>
    <property type="molecule type" value="Genomic_DNA"/>
</dbReference>
<dbReference type="Proteomes" id="UP000551758">
    <property type="component" value="Unassembled WGS sequence"/>
</dbReference>
<accession>A0A7J7EZX5</accession>
<protein>
    <submittedName>
        <fullName evidence="2">Uncharacterized protein</fullName>
    </submittedName>
</protein>
<evidence type="ECO:0000256" key="1">
    <source>
        <dbReference type="SAM" id="SignalP"/>
    </source>
</evidence>
<sequence length="154" mass="17192">MAPRLGIFLIWAGACVFLQLDHVDGGWKDCVEEGENASFPHMRSTWKPQALPRLPQLVPFTSPPLDNMRKFFYEALSHPFLTMSNVCFPLSIVVKHMTIAQLLGVCLGCLGVQSLLTMMRMEVGNIASNKRTVKSLSYDLKVHNLLSVTHPKPA</sequence>
<keyword evidence="3" id="KW-1185">Reference proteome</keyword>
<organism evidence="2 3">
    <name type="scientific">Diceros bicornis minor</name>
    <name type="common">South-central black rhinoceros</name>
    <dbReference type="NCBI Taxonomy" id="77932"/>
    <lineage>
        <taxon>Eukaryota</taxon>
        <taxon>Metazoa</taxon>
        <taxon>Chordata</taxon>
        <taxon>Craniata</taxon>
        <taxon>Vertebrata</taxon>
        <taxon>Euteleostomi</taxon>
        <taxon>Mammalia</taxon>
        <taxon>Eutheria</taxon>
        <taxon>Laurasiatheria</taxon>
        <taxon>Perissodactyla</taxon>
        <taxon>Rhinocerotidae</taxon>
        <taxon>Diceros</taxon>
    </lineage>
</organism>
<name>A0A7J7EZX5_DICBM</name>
<feature type="signal peptide" evidence="1">
    <location>
        <begin position="1"/>
        <end position="25"/>
    </location>
</feature>
<gene>
    <name evidence="2" type="ORF">HPG69_009180</name>
</gene>
<proteinExistence type="predicted"/>
<keyword evidence="1" id="KW-0732">Signal</keyword>
<evidence type="ECO:0000313" key="2">
    <source>
        <dbReference type="EMBL" id="KAF5921283.1"/>
    </source>
</evidence>
<dbReference type="AlphaFoldDB" id="A0A7J7EZX5"/>
<feature type="chain" id="PRO_5029547848" evidence="1">
    <location>
        <begin position="26"/>
        <end position="154"/>
    </location>
</feature>
<comment type="caution">
    <text evidence="2">The sequence shown here is derived from an EMBL/GenBank/DDBJ whole genome shotgun (WGS) entry which is preliminary data.</text>
</comment>
<reference evidence="2 3" key="1">
    <citation type="journal article" date="2020" name="Mol. Biol. Evol.">
        <title>Interspecific Gene Flow and the Evolution of Specialization in Black and White Rhinoceros.</title>
        <authorList>
            <person name="Moodley Y."/>
            <person name="Westbury M.V."/>
            <person name="Russo I.M."/>
            <person name="Gopalakrishnan S."/>
            <person name="Rakotoarivelo A."/>
            <person name="Olsen R.A."/>
            <person name="Prost S."/>
            <person name="Tunstall T."/>
            <person name="Ryder O.A."/>
            <person name="Dalen L."/>
            <person name="Bruford M.W."/>
        </authorList>
    </citation>
    <scope>NUCLEOTIDE SEQUENCE [LARGE SCALE GENOMIC DNA]</scope>
    <source>
        <strain evidence="2">SBR-YM</strain>
        <tissue evidence="2">Skin</tissue>
    </source>
</reference>
<evidence type="ECO:0000313" key="3">
    <source>
        <dbReference type="Proteomes" id="UP000551758"/>
    </source>
</evidence>